<name>A0A844W090_9RHOB</name>
<gene>
    <name evidence="3" type="ORF">GLS40_03730</name>
</gene>
<accession>A0A844W090</accession>
<feature type="region of interest" description="Disordered" evidence="1">
    <location>
        <begin position="144"/>
        <end position="168"/>
    </location>
</feature>
<keyword evidence="2" id="KW-0472">Membrane</keyword>
<evidence type="ECO:0000313" key="3">
    <source>
        <dbReference type="EMBL" id="MWB77127.1"/>
    </source>
</evidence>
<reference evidence="3 4" key="1">
    <citation type="submission" date="2019-11" db="EMBL/GenBank/DDBJ databases">
        <title>Pseudooceanicola pacifica sp. nov., isolated from deep-sea sediment of the Pacific Ocean.</title>
        <authorList>
            <person name="Lyu L."/>
        </authorList>
    </citation>
    <scope>NUCLEOTIDE SEQUENCE [LARGE SCALE GENOMIC DNA]</scope>
    <source>
        <strain evidence="3 4">216_PA32_1</strain>
    </source>
</reference>
<protein>
    <submittedName>
        <fullName evidence="3">Carboxylesterase</fullName>
    </submittedName>
</protein>
<dbReference type="AlphaFoldDB" id="A0A844W090"/>
<dbReference type="EMBL" id="WNXQ01000002">
    <property type="protein sequence ID" value="MWB77127.1"/>
    <property type="molecule type" value="Genomic_DNA"/>
</dbReference>
<comment type="caution">
    <text evidence="3">The sequence shown here is derived from an EMBL/GenBank/DDBJ whole genome shotgun (WGS) entry which is preliminary data.</text>
</comment>
<keyword evidence="2" id="KW-0812">Transmembrane</keyword>
<dbReference type="Proteomes" id="UP000443843">
    <property type="component" value="Unassembled WGS sequence"/>
</dbReference>
<proteinExistence type="predicted"/>
<evidence type="ECO:0000313" key="4">
    <source>
        <dbReference type="Proteomes" id="UP000443843"/>
    </source>
</evidence>
<dbReference type="InterPro" id="IPR021497">
    <property type="entry name" value="GTA_holin_3TM"/>
</dbReference>
<evidence type="ECO:0000256" key="2">
    <source>
        <dbReference type="SAM" id="Phobius"/>
    </source>
</evidence>
<keyword evidence="4" id="KW-1185">Reference proteome</keyword>
<sequence>MGLIEKVLSMVFGGGNLIRDTAGVFRENAEAGAQRDHDRATAALAQFGAEFTGRRSWFDALVDGVNRLPRPMMALGTIGLFVAAMTDPAWFAGRMQGLALVPEALWWLMGAIVSFYFGARHQLKGQQFQRELASSIARMPAVTDSVMPSAPQGSPEEPGQGSGTATAALATGANAALDEWRQVARA</sequence>
<dbReference type="RefSeq" id="WP_160381348.1">
    <property type="nucleotide sequence ID" value="NZ_WNXQ01000002.1"/>
</dbReference>
<feature type="transmembrane region" description="Helical" evidence="2">
    <location>
        <begin position="73"/>
        <end position="92"/>
    </location>
</feature>
<dbReference type="Pfam" id="PF11351">
    <property type="entry name" value="GTA_holin_3TM"/>
    <property type="match status" value="1"/>
</dbReference>
<feature type="transmembrane region" description="Helical" evidence="2">
    <location>
        <begin position="104"/>
        <end position="119"/>
    </location>
</feature>
<organism evidence="3 4">
    <name type="scientific">Pseudooceanicola pacificus</name>
    <dbReference type="NCBI Taxonomy" id="2676438"/>
    <lineage>
        <taxon>Bacteria</taxon>
        <taxon>Pseudomonadati</taxon>
        <taxon>Pseudomonadota</taxon>
        <taxon>Alphaproteobacteria</taxon>
        <taxon>Rhodobacterales</taxon>
        <taxon>Paracoccaceae</taxon>
        <taxon>Pseudooceanicola</taxon>
    </lineage>
</organism>
<evidence type="ECO:0000256" key="1">
    <source>
        <dbReference type="SAM" id="MobiDB-lite"/>
    </source>
</evidence>
<keyword evidence="2" id="KW-1133">Transmembrane helix</keyword>